<dbReference type="RefSeq" id="WP_264135891.1">
    <property type="nucleotide sequence ID" value="NZ_JAOYOD010000001.1"/>
</dbReference>
<name>A0ABT3CNR5_9BACT</name>
<evidence type="ECO:0000259" key="3">
    <source>
        <dbReference type="Pfam" id="PF01408"/>
    </source>
</evidence>
<dbReference type="Pfam" id="PF02894">
    <property type="entry name" value="GFO_IDH_MocA_C"/>
    <property type="match status" value="1"/>
</dbReference>
<evidence type="ECO:0000259" key="4">
    <source>
        <dbReference type="Pfam" id="PF02894"/>
    </source>
</evidence>
<keyword evidence="6" id="KW-1185">Reference proteome</keyword>
<keyword evidence="2" id="KW-0560">Oxidoreductase</keyword>
<reference evidence="5 6" key="1">
    <citation type="submission" date="2022-10" db="EMBL/GenBank/DDBJ databases">
        <title>Comparative genomics and taxonomic characterization of three novel marine species of genus Reichenbachiella exhibiting antioxidant and polysaccharide degradation activities.</title>
        <authorList>
            <person name="Muhammad N."/>
            <person name="Lee Y.-J."/>
            <person name="Ko J."/>
            <person name="Kim S.-G."/>
        </authorList>
    </citation>
    <scope>NUCLEOTIDE SEQUENCE [LARGE SCALE GENOMIC DNA]</scope>
    <source>
        <strain evidence="5 6">ABR2-5</strain>
    </source>
</reference>
<feature type="domain" description="Gfo/Idh/MocA-like oxidoreductase C-terminal" evidence="4">
    <location>
        <begin position="134"/>
        <end position="345"/>
    </location>
</feature>
<dbReference type="InterPro" id="IPR000683">
    <property type="entry name" value="Gfo/Idh/MocA-like_OxRdtase_N"/>
</dbReference>
<gene>
    <name evidence="5" type="ORF">N7U62_00390</name>
</gene>
<accession>A0ABT3CNR5</accession>
<feature type="domain" description="Gfo/Idh/MocA-like oxidoreductase N-terminal" evidence="3">
    <location>
        <begin position="7"/>
        <end position="119"/>
    </location>
</feature>
<evidence type="ECO:0000256" key="2">
    <source>
        <dbReference type="ARBA" id="ARBA00023002"/>
    </source>
</evidence>
<sequence length="348" mass="39068">MKTIQTGIASFGMSGRVFHAPLIHCHPAFNLKTIVERSPKGSKQIYPEVEVVTSFDELIQDSTMDLIIVNTPDTTHFDFCQKALNAGKHVVVEKPFTVTSAEAEKLIHLAKEKGLMISVFQNRRWDSDFLTVQKVIKEQMLGRLVAFESHFDRYRNFIKPNTWKEEQGTGAEIVYNLGTHMIDQAYVLFGMPHSVFAEIGTQRTGGKADDSYNIILGYDEVSVNLKASYLVREEGPRYQLHGTEGSFLKWGMDPQEADLAAGKLPGSDHWGMEDRQLWGKLNTEINGLHVTGRVESLPGNYMMYYESIADTLQNGTELVVKPEQSLDVIKIVEAAIESNKKGKKVLLA</sequence>
<dbReference type="InterPro" id="IPR036291">
    <property type="entry name" value="NAD(P)-bd_dom_sf"/>
</dbReference>
<evidence type="ECO:0000313" key="6">
    <source>
        <dbReference type="Proteomes" id="UP001300692"/>
    </source>
</evidence>
<comment type="similarity">
    <text evidence="1">Belongs to the Gfo/Idh/MocA family.</text>
</comment>
<organism evidence="5 6">
    <name type="scientific">Reichenbachiella ulvae</name>
    <dbReference type="NCBI Taxonomy" id="2980104"/>
    <lineage>
        <taxon>Bacteria</taxon>
        <taxon>Pseudomonadati</taxon>
        <taxon>Bacteroidota</taxon>
        <taxon>Cytophagia</taxon>
        <taxon>Cytophagales</taxon>
        <taxon>Reichenbachiellaceae</taxon>
        <taxon>Reichenbachiella</taxon>
    </lineage>
</organism>
<dbReference type="Gene3D" id="3.40.50.720">
    <property type="entry name" value="NAD(P)-binding Rossmann-like Domain"/>
    <property type="match status" value="1"/>
</dbReference>
<dbReference type="SUPFAM" id="SSF51735">
    <property type="entry name" value="NAD(P)-binding Rossmann-fold domains"/>
    <property type="match status" value="1"/>
</dbReference>
<evidence type="ECO:0000313" key="5">
    <source>
        <dbReference type="EMBL" id="MCV9385095.1"/>
    </source>
</evidence>
<protein>
    <submittedName>
        <fullName evidence="5">Oxidoreductase</fullName>
    </submittedName>
</protein>
<proteinExistence type="inferred from homology"/>
<evidence type="ECO:0000256" key="1">
    <source>
        <dbReference type="ARBA" id="ARBA00010928"/>
    </source>
</evidence>
<dbReference type="Gene3D" id="3.30.360.10">
    <property type="entry name" value="Dihydrodipicolinate Reductase, domain 2"/>
    <property type="match status" value="1"/>
</dbReference>
<dbReference type="PANTHER" id="PTHR43708">
    <property type="entry name" value="CONSERVED EXPRESSED OXIDOREDUCTASE (EUROFUNG)"/>
    <property type="match status" value="1"/>
</dbReference>
<dbReference type="Pfam" id="PF01408">
    <property type="entry name" value="GFO_IDH_MocA"/>
    <property type="match status" value="1"/>
</dbReference>
<dbReference type="InterPro" id="IPR051317">
    <property type="entry name" value="Gfo/Idh/MocA_oxidoreduct"/>
</dbReference>
<dbReference type="EMBL" id="JAOYOD010000001">
    <property type="protein sequence ID" value="MCV9385095.1"/>
    <property type="molecule type" value="Genomic_DNA"/>
</dbReference>
<dbReference type="NCBIfam" id="NF008607">
    <property type="entry name" value="PRK11579.1"/>
    <property type="match status" value="1"/>
</dbReference>
<dbReference type="InterPro" id="IPR004104">
    <property type="entry name" value="Gfo/Idh/MocA-like_OxRdtase_C"/>
</dbReference>
<comment type="caution">
    <text evidence="5">The sequence shown here is derived from an EMBL/GenBank/DDBJ whole genome shotgun (WGS) entry which is preliminary data.</text>
</comment>
<dbReference type="Proteomes" id="UP001300692">
    <property type="component" value="Unassembled WGS sequence"/>
</dbReference>
<dbReference type="PANTHER" id="PTHR43708:SF5">
    <property type="entry name" value="CONSERVED EXPRESSED OXIDOREDUCTASE (EUROFUNG)-RELATED"/>
    <property type="match status" value="1"/>
</dbReference>